<keyword evidence="5" id="KW-0677">Repeat</keyword>
<keyword evidence="7 12" id="KW-1133">Transmembrane helix</keyword>
<feature type="repeat" description="Solcar" evidence="10">
    <location>
        <begin position="214"/>
        <end position="304"/>
    </location>
</feature>
<dbReference type="InterPro" id="IPR050391">
    <property type="entry name" value="Mito_Metabolite_Transporter"/>
</dbReference>
<dbReference type="RefSeq" id="XP_004027522.1">
    <property type="nucleotide sequence ID" value="XM_004027473.1"/>
</dbReference>
<evidence type="ECO:0000256" key="9">
    <source>
        <dbReference type="ARBA" id="ARBA00023136"/>
    </source>
</evidence>
<name>G0R2W6_ICHMU</name>
<dbReference type="PANTHER" id="PTHR45618">
    <property type="entry name" value="MITOCHONDRIAL DICARBOXYLATE CARRIER-RELATED"/>
    <property type="match status" value="1"/>
</dbReference>
<dbReference type="InterPro" id="IPR002067">
    <property type="entry name" value="MCP"/>
</dbReference>
<dbReference type="GO" id="GO:0005743">
    <property type="term" value="C:mitochondrial inner membrane"/>
    <property type="evidence" value="ECO:0007669"/>
    <property type="project" value="UniProtKB-SubCell"/>
</dbReference>
<dbReference type="eggNOG" id="KOG0759">
    <property type="taxonomic scope" value="Eukaryota"/>
</dbReference>
<evidence type="ECO:0000256" key="7">
    <source>
        <dbReference type="ARBA" id="ARBA00022989"/>
    </source>
</evidence>
<dbReference type="AlphaFoldDB" id="G0R2W6"/>
<dbReference type="SUPFAM" id="SSF103506">
    <property type="entry name" value="Mitochondrial carrier"/>
    <property type="match status" value="1"/>
</dbReference>
<dbReference type="FunFam" id="1.50.40.10:FF:000009">
    <property type="entry name" value="Mitochondrial 2-oxoglutarate/malate carrier protein"/>
    <property type="match status" value="1"/>
</dbReference>
<keyword evidence="6" id="KW-0999">Mitochondrion inner membrane</keyword>
<dbReference type="Gene3D" id="1.50.40.10">
    <property type="entry name" value="Mitochondrial carrier domain"/>
    <property type="match status" value="1"/>
</dbReference>
<keyword evidence="3 11" id="KW-0813">Transport</keyword>
<dbReference type="OMA" id="MMDTSTM"/>
<evidence type="ECO:0000256" key="2">
    <source>
        <dbReference type="ARBA" id="ARBA00006375"/>
    </source>
</evidence>
<evidence type="ECO:0000256" key="5">
    <source>
        <dbReference type="ARBA" id="ARBA00022737"/>
    </source>
</evidence>
<dbReference type="InParanoid" id="G0R2W6"/>
<keyword evidence="4 10" id="KW-0812">Transmembrane</keyword>
<reference evidence="13 14" key="1">
    <citation type="submission" date="2011-07" db="EMBL/GenBank/DDBJ databases">
        <authorList>
            <person name="Coyne R."/>
            <person name="Brami D."/>
            <person name="Johnson J."/>
            <person name="Hostetler J."/>
            <person name="Hannick L."/>
            <person name="Clark T."/>
            <person name="Cassidy-Hanley D."/>
            <person name="Inman J."/>
        </authorList>
    </citation>
    <scope>NUCLEOTIDE SEQUENCE [LARGE SCALE GENOMIC DNA]</scope>
    <source>
        <strain evidence="13 14">G5</strain>
    </source>
</reference>
<dbReference type="Pfam" id="PF00153">
    <property type="entry name" value="Mito_carr"/>
    <property type="match status" value="3"/>
</dbReference>
<evidence type="ECO:0000256" key="10">
    <source>
        <dbReference type="PROSITE-ProRule" id="PRU00282"/>
    </source>
</evidence>
<dbReference type="PRINTS" id="PR00926">
    <property type="entry name" value="MITOCARRIER"/>
</dbReference>
<evidence type="ECO:0000256" key="11">
    <source>
        <dbReference type="RuleBase" id="RU000488"/>
    </source>
</evidence>
<dbReference type="EMBL" id="GL984282">
    <property type="protein sequence ID" value="EGR28177.1"/>
    <property type="molecule type" value="Genomic_DNA"/>
</dbReference>
<accession>G0R2W6</accession>
<sequence>MTQQKDPNQSAMQIMKPFIFAGIAGCTATSFTMPIDSIKVRIQLASEAIAQGKGEGQSINPIKILTKSIKEEGPKGLYKGLDAALVRQVTYGTVRMGLYRYLSDVQQHKKNRNLYIYEKIITSSFAGIVGCMFGNPADVALVRMQGDKSLPIEQRRNYKNISDALIRIVKEEGILTYWRGSFPSIIRAIAMNVGMMTTYDEIKERLNSLTKHKNSLYIQLASSACSGVVCAFLSLPFDNAKTKMQRMKAGQDGKLPYNNVIDCIKKTIVNEGPTKLWVGFSTYVMRVSPHAMISLLVQEFCAHQFNKKPTTQ</sequence>
<proteinExistence type="inferred from homology"/>
<feature type="transmembrane region" description="Helical" evidence="12">
    <location>
        <begin position="216"/>
        <end position="237"/>
    </location>
</feature>
<dbReference type="InterPro" id="IPR018108">
    <property type="entry name" value="MCP_transmembrane"/>
</dbReference>
<dbReference type="FunCoup" id="G0R2W6">
    <property type="interactions" value="390"/>
</dbReference>
<dbReference type="InterPro" id="IPR023395">
    <property type="entry name" value="MCP_dom_sf"/>
</dbReference>
<evidence type="ECO:0000256" key="8">
    <source>
        <dbReference type="ARBA" id="ARBA00023128"/>
    </source>
</evidence>
<dbReference type="OrthoDB" id="756301at2759"/>
<organism evidence="13 14">
    <name type="scientific">Ichthyophthirius multifiliis</name>
    <name type="common">White spot disease agent</name>
    <name type="synonym">Ich</name>
    <dbReference type="NCBI Taxonomy" id="5932"/>
    <lineage>
        <taxon>Eukaryota</taxon>
        <taxon>Sar</taxon>
        <taxon>Alveolata</taxon>
        <taxon>Ciliophora</taxon>
        <taxon>Intramacronucleata</taxon>
        <taxon>Oligohymenophorea</taxon>
        <taxon>Hymenostomatida</taxon>
        <taxon>Ophryoglenina</taxon>
        <taxon>Ichthyophthirius</taxon>
    </lineage>
</organism>
<gene>
    <name evidence="13" type="ORF">IMG5_181060</name>
</gene>
<comment type="similarity">
    <text evidence="2 11">Belongs to the mitochondrial carrier (TC 2.A.29) family.</text>
</comment>
<evidence type="ECO:0000256" key="3">
    <source>
        <dbReference type="ARBA" id="ARBA00022448"/>
    </source>
</evidence>
<keyword evidence="9 10" id="KW-0472">Membrane</keyword>
<dbReference type="GeneID" id="14904299"/>
<evidence type="ECO:0000256" key="4">
    <source>
        <dbReference type="ARBA" id="ARBA00022692"/>
    </source>
</evidence>
<protein>
    <submittedName>
        <fullName evidence="13">Mitochondrial carrier protein, putative</fullName>
    </submittedName>
</protein>
<feature type="repeat" description="Solcar" evidence="10">
    <location>
        <begin position="118"/>
        <end position="205"/>
    </location>
</feature>
<dbReference type="GO" id="GO:0055085">
    <property type="term" value="P:transmembrane transport"/>
    <property type="evidence" value="ECO:0007669"/>
    <property type="project" value="InterPro"/>
</dbReference>
<keyword evidence="8" id="KW-0496">Mitochondrion</keyword>
<evidence type="ECO:0000313" key="14">
    <source>
        <dbReference type="Proteomes" id="UP000008983"/>
    </source>
</evidence>
<evidence type="ECO:0000313" key="13">
    <source>
        <dbReference type="EMBL" id="EGR28177.1"/>
    </source>
</evidence>
<feature type="repeat" description="Solcar" evidence="10">
    <location>
        <begin position="16"/>
        <end position="105"/>
    </location>
</feature>
<dbReference type="PROSITE" id="PS50920">
    <property type="entry name" value="SOLCAR"/>
    <property type="match status" value="3"/>
</dbReference>
<dbReference type="STRING" id="857967.G0R2W6"/>
<evidence type="ECO:0000256" key="12">
    <source>
        <dbReference type="SAM" id="Phobius"/>
    </source>
</evidence>
<evidence type="ECO:0000256" key="1">
    <source>
        <dbReference type="ARBA" id="ARBA00004448"/>
    </source>
</evidence>
<comment type="subcellular location">
    <subcellularLocation>
        <location evidence="1">Mitochondrion inner membrane</location>
        <topology evidence="1">Multi-pass membrane protein</topology>
    </subcellularLocation>
</comment>
<evidence type="ECO:0000256" key="6">
    <source>
        <dbReference type="ARBA" id="ARBA00022792"/>
    </source>
</evidence>
<keyword evidence="14" id="KW-1185">Reference proteome</keyword>
<dbReference type="Proteomes" id="UP000008983">
    <property type="component" value="Unassembled WGS sequence"/>
</dbReference>